<evidence type="ECO:0000313" key="1">
    <source>
        <dbReference type="EMBL" id="APZ82687.1"/>
    </source>
</evidence>
<reference evidence="1" key="1">
    <citation type="journal article" date="2017" name="Viruses">
        <title>Characterization of Bacillus subtilis Viruses vB_BsuM-Goe2 and vB_BsuM-Goe3.</title>
        <authorList>
            <person name="Willms I.M."/>
            <person name="Hoppert M."/>
            <person name="Hertel R."/>
        </authorList>
    </citation>
    <scope>NUCLEOTIDE SEQUENCE [LARGE SCALE GENOMIC DNA]</scope>
</reference>
<organismHost>
    <name type="scientific">Bacillus subtilis</name>
    <dbReference type="NCBI Taxonomy" id="1423"/>
</organismHost>
<gene>
    <name evidence="1" type="ORF">Goe3_c22600</name>
</gene>
<evidence type="ECO:0000313" key="2">
    <source>
        <dbReference type="Proteomes" id="UP000221795"/>
    </source>
</evidence>
<accession>A0A217ERF0</accession>
<dbReference type="Proteomes" id="UP000221795">
    <property type="component" value="Segment"/>
</dbReference>
<sequence>MTNNTQLEEMKENALLIMHDYADLEEGYRMAVDYLVSKPLTKEDRADALQVLGTEFNTLTDDNFREEISREINEIKNWTLMQDRKLEMLQKSIDNIVWSMKVNRKVLGDTRMLDEAFRALQNLQKDYKDSE</sequence>
<organism evidence="1 2">
    <name type="scientific">Bacillus phage vB_BsuM-Goe3</name>
    <dbReference type="NCBI Taxonomy" id="1933063"/>
    <lineage>
        <taxon>Viruses</taxon>
        <taxon>Duplodnaviria</taxon>
        <taxon>Heunggongvirae</taxon>
        <taxon>Uroviricota</taxon>
        <taxon>Caudoviricetes</taxon>
        <taxon>Herelleviridae</taxon>
        <taxon>Bastillevirinae</taxon>
        <taxon>Grisebachstrassevirus</taxon>
        <taxon>Grisebachstrassevirus goe3</taxon>
    </lineage>
</organism>
<name>A0A217ERF0_BPGO3</name>
<protein>
    <submittedName>
        <fullName evidence="1">Uncharacterized protein</fullName>
    </submittedName>
</protein>
<keyword evidence="2" id="KW-1185">Reference proteome</keyword>
<proteinExistence type="predicted"/>
<dbReference type="EMBL" id="KY368640">
    <property type="protein sequence ID" value="APZ82687.1"/>
    <property type="molecule type" value="Genomic_DNA"/>
</dbReference>